<proteinExistence type="predicted"/>
<dbReference type="EMBL" id="CP012603">
    <property type="protein sequence ID" value="ALE37941.1"/>
    <property type="molecule type" value="Genomic_DNA"/>
</dbReference>
<accession>A0A0M3TKU7</accession>
<evidence type="ECO:0000313" key="2">
    <source>
        <dbReference type="Proteomes" id="UP000056502"/>
    </source>
</evidence>
<organism evidence="1">
    <name type="scientific">Leptospira interrogans serovar Hardjo str. Norma</name>
    <dbReference type="NCBI Taxonomy" id="1279460"/>
    <lineage>
        <taxon>Bacteria</taxon>
        <taxon>Pseudomonadati</taxon>
        <taxon>Spirochaetota</taxon>
        <taxon>Spirochaetia</taxon>
        <taxon>Leptospirales</taxon>
        <taxon>Leptospiraceae</taxon>
        <taxon>Leptospira</taxon>
    </lineage>
</organism>
<dbReference type="AntiFam" id="ANF00051">
    <property type="entry name" value="Translation of DNA tandem repeat"/>
</dbReference>
<dbReference type="PATRIC" id="fig|1279460.3.peg.728"/>
<protein>
    <submittedName>
        <fullName evidence="1">Uncharacterized protein</fullName>
    </submittedName>
</protein>
<gene>
    <name evidence="1" type="ORF">G436_0722</name>
</gene>
<evidence type="ECO:0000313" key="1">
    <source>
        <dbReference type="EMBL" id="ALE37941.1"/>
    </source>
</evidence>
<name>A0A0M3TKU7_LEPIR</name>
<dbReference type="Proteomes" id="UP000056502">
    <property type="component" value="Chromosome I"/>
</dbReference>
<reference evidence="1 2" key="1">
    <citation type="journal article" date="2015" name="Genome Announc.">
        <title>Whole-Genome Sequence of Leptospira interrogans Serovar Hardjo Subtype Hardjoprajitno Strain Norma, Isolated from Cattle in a Leptospirosis Outbreak in Brazil.</title>
        <authorList>
            <person name="Cosate M.R."/>
            <person name="Soares S.C."/>
            <person name="Mendes T.A."/>
            <person name="Raittz R.T."/>
            <person name="Moreira E.C."/>
            <person name="Leite R."/>
            <person name="Fernandes G.R."/>
            <person name="Haddad J.P."/>
            <person name="Ortega J.M."/>
        </authorList>
    </citation>
    <scope>NUCLEOTIDE SEQUENCE [LARGE SCALE GENOMIC DNA]</scope>
    <source>
        <strain evidence="1 2">Norma</strain>
    </source>
</reference>
<sequence>MWELPQIWISRTNSKIVGTHTFKKLFLIFFAPNSCYSIVLSKFEDFKIQKSGEKAHLKCSSKTILRLKFAPPAIAKIFCEKVIVPTIRLKKKIDFYSFKI</sequence>
<dbReference type="AlphaFoldDB" id="A0A0M3TKU7"/>